<dbReference type="Proteomes" id="UP001151760">
    <property type="component" value="Unassembled WGS sequence"/>
</dbReference>
<sequence>MVFTASSEEVMSLLDEVSILLKGIALTSLWGRTMTEELAHFLGTSLEGLGNSPRGTIQCTSFFFVFQVVSLPPDETPSYYQPCSKQSRNGIRVPHGWRQCLRNSRKDALGLYKCCFSSVVLSEVGTSTFQSRHVLDLVLRGVSKVSPMLRVLVVDQTSVPFVHRTLVFSVLTSMETMLYLLHRYCSLPAPYLLRGLATPYLLRRLAAPLLPGSLATPYLIEETGVLLTSLRGLASLLISLRKMVAPYLLSRTSYSLTWLVWKRCSLTLEGDCTPELLRGLRTSYSS</sequence>
<dbReference type="EMBL" id="BQNB010021221">
    <property type="protein sequence ID" value="GJU04151.1"/>
    <property type="molecule type" value="Genomic_DNA"/>
</dbReference>
<reference evidence="1" key="2">
    <citation type="submission" date="2022-01" db="EMBL/GenBank/DDBJ databases">
        <authorList>
            <person name="Yamashiro T."/>
            <person name="Shiraishi A."/>
            <person name="Satake H."/>
            <person name="Nakayama K."/>
        </authorList>
    </citation>
    <scope>NUCLEOTIDE SEQUENCE</scope>
</reference>
<organism evidence="1 2">
    <name type="scientific">Tanacetum coccineum</name>
    <dbReference type="NCBI Taxonomy" id="301880"/>
    <lineage>
        <taxon>Eukaryota</taxon>
        <taxon>Viridiplantae</taxon>
        <taxon>Streptophyta</taxon>
        <taxon>Embryophyta</taxon>
        <taxon>Tracheophyta</taxon>
        <taxon>Spermatophyta</taxon>
        <taxon>Magnoliopsida</taxon>
        <taxon>eudicotyledons</taxon>
        <taxon>Gunneridae</taxon>
        <taxon>Pentapetalae</taxon>
        <taxon>asterids</taxon>
        <taxon>campanulids</taxon>
        <taxon>Asterales</taxon>
        <taxon>Asteraceae</taxon>
        <taxon>Asteroideae</taxon>
        <taxon>Anthemideae</taxon>
        <taxon>Anthemidinae</taxon>
        <taxon>Tanacetum</taxon>
    </lineage>
</organism>
<proteinExistence type="predicted"/>
<protein>
    <submittedName>
        <fullName evidence="1">Uncharacterized protein</fullName>
    </submittedName>
</protein>
<evidence type="ECO:0000313" key="1">
    <source>
        <dbReference type="EMBL" id="GJU04151.1"/>
    </source>
</evidence>
<evidence type="ECO:0000313" key="2">
    <source>
        <dbReference type="Proteomes" id="UP001151760"/>
    </source>
</evidence>
<reference evidence="1" key="1">
    <citation type="journal article" date="2022" name="Int. J. Mol. Sci.">
        <title>Draft Genome of Tanacetum Coccineum: Genomic Comparison of Closely Related Tanacetum-Family Plants.</title>
        <authorList>
            <person name="Yamashiro T."/>
            <person name="Shiraishi A."/>
            <person name="Nakayama K."/>
            <person name="Satake H."/>
        </authorList>
    </citation>
    <scope>NUCLEOTIDE SEQUENCE</scope>
</reference>
<gene>
    <name evidence="1" type="ORF">Tco_1114489</name>
</gene>
<accession>A0ABQ5IV92</accession>
<comment type="caution">
    <text evidence="1">The sequence shown here is derived from an EMBL/GenBank/DDBJ whole genome shotgun (WGS) entry which is preliminary data.</text>
</comment>
<name>A0ABQ5IV92_9ASTR</name>
<keyword evidence="2" id="KW-1185">Reference proteome</keyword>